<dbReference type="Gene3D" id="3.40.630.30">
    <property type="match status" value="1"/>
</dbReference>
<dbReference type="EMBL" id="VIFY01000046">
    <property type="protein sequence ID" value="TQB73369.1"/>
    <property type="molecule type" value="Genomic_DNA"/>
</dbReference>
<dbReference type="PANTHER" id="PTHR42791">
    <property type="entry name" value="GNAT FAMILY ACETYLTRANSFERASE"/>
    <property type="match status" value="1"/>
</dbReference>
<name>A0A507QVG1_MONPU</name>
<evidence type="ECO:0000313" key="2">
    <source>
        <dbReference type="EMBL" id="TQB73369.1"/>
    </source>
</evidence>
<evidence type="ECO:0000259" key="1">
    <source>
        <dbReference type="PROSITE" id="PS51186"/>
    </source>
</evidence>
<dbReference type="InterPro" id="IPR016181">
    <property type="entry name" value="Acyl_CoA_acyltransferase"/>
</dbReference>
<proteinExistence type="predicted"/>
<dbReference type="PROSITE" id="PS51186">
    <property type="entry name" value="GNAT"/>
    <property type="match status" value="1"/>
</dbReference>
<protein>
    <recommendedName>
        <fullName evidence="1">N-acetyltransferase domain-containing protein</fullName>
    </recommendedName>
</protein>
<accession>A0A507QVG1</accession>
<dbReference type="SUPFAM" id="SSF55729">
    <property type="entry name" value="Acyl-CoA N-acyltransferases (Nat)"/>
    <property type="match status" value="1"/>
</dbReference>
<dbReference type="Proteomes" id="UP000319663">
    <property type="component" value="Unassembled WGS sequence"/>
</dbReference>
<comment type="caution">
    <text evidence="2">The sequence shown here is derived from an EMBL/GenBank/DDBJ whole genome shotgun (WGS) entry which is preliminary data.</text>
</comment>
<dbReference type="InterPro" id="IPR052523">
    <property type="entry name" value="Trichothecene_AcTrans"/>
</dbReference>
<dbReference type="OrthoDB" id="410198at2759"/>
<dbReference type="InterPro" id="IPR000182">
    <property type="entry name" value="GNAT_dom"/>
</dbReference>
<gene>
    <name evidence="2" type="ORF">MPDQ_005954</name>
</gene>
<dbReference type="GO" id="GO:0016747">
    <property type="term" value="F:acyltransferase activity, transferring groups other than amino-acyl groups"/>
    <property type="evidence" value="ECO:0007669"/>
    <property type="project" value="InterPro"/>
</dbReference>
<dbReference type="InterPro" id="IPR013653">
    <property type="entry name" value="GCN5-like_dom"/>
</dbReference>
<reference evidence="2 3" key="1">
    <citation type="submission" date="2019-06" db="EMBL/GenBank/DDBJ databases">
        <title>Wine fermentation using esterase from Monascus purpureus.</title>
        <authorList>
            <person name="Geng C."/>
            <person name="Zhang Y."/>
        </authorList>
    </citation>
    <scope>NUCLEOTIDE SEQUENCE [LARGE SCALE GENOMIC DNA]</scope>
    <source>
        <strain evidence="2">HQ1</strain>
    </source>
</reference>
<evidence type="ECO:0000313" key="3">
    <source>
        <dbReference type="Proteomes" id="UP000319663"/>
    </source>
</evidence>
<dbReference type="PANTHER" id="PTHR42791:SF1">
    <property type="entry name" value="N-ACETYLTRANSFERASE DOMAIN-CONTAINING PROTEIN"/>
    <property type="match status" value="1"/>
</dbReference>
<sequence>MAQTRITHGQAERVDAAASLFSHTFQDDPAIAYLFLNVSHEERVSFLESYFKRGIKAAVLNDSLITEIDDWKAAAVIVPPGASLEGFSTMLASGMLSVMWRMGISGCWRLLTDVAPQVDAAIKKAFKDQQPRYYYLYAIGTEHQHQRKGLAKAIIKQYQEMAQKDDTPIWLEASNRQSREVYLKLGFQDVEILTFGKGKVSPEGMRQPGGPGVPVWAMIWWPKRHEET</sequence>
<dbReference type="Pfam" id="PF08445">
    <property type="entry name" value="FR47"/>
    <property type="match status" value="1"/>
</dbReference>
<feature type="domain" description="N-acetyltransferase" evidence="1">
    <location>
        <begin position="131"/>
        <end position="210"/>
    </location>
</feature>
<dbReference type="STRING" id="5098.A0A507QVG1"/>
<dbReference type="AlphaFoldDB" id="A0A507QVG1"/>
<keyword evidence="3" id="KW-1185">Reference proteome</keyword>
<organism evidence="2 3">
    <name type="scientific">Monascus purpureus</name>
    <name type="common">Red mold</name>
    <name type="synonym">Monascus anka</name>
    <dbReference type="NCBI Taxonomy" id="5098"/>
    <lineage>
        <taxon>Eukaryota</taxon>
        <taxon>Fungi</taxon>
        <taxon>Dikarya</taxon>
        <taxon>Ascomycota</taxon>
        <taxon>Pezizomycotina</taxon>
        <taxon>Eurotiomycetes</taxon>
        <taxon>Eurotiomycetidae</taxon>
        <taxon>Eurotiales</taxon>
        <taxon>Aspergillaceae</taxon>
        <taxon>Monascus</taxon>
    </lineage>
</organism>